<dbReference type="Proteomes" id="UP001165082">
    <property type="component" value="Unassembled WGS sequence"/>
</dbReference>
<proteinExistence type="predicted"/>
<gene>
    <name evidence="6" type="ORF">TrRE_jg886</name>
</gene>
<evidence type="ECO:0000256" key="4">
    <source>
        <dbReference type="ARBA" id="ARBA00023136"/>
    </source>
</evidence>
<reference evidence="6" key="1">
    <citation type="submission" date="2022-07" db="EMBL/GenBank/DDBJ databases">
        <title>Genome analysis of Parmales, a sister group of diatoms, reveals the evolutionary specialization of diatoms from phago-mixotrophs to photoautotrophs.</title>
        <authorList>
            <person name="Ban H."/>
            <person name="Sato S."/>
            <person name="Yoshikawa S."/>
            <person name="Kazumasa Y."/>
            <person name="Nakamura Y."/>
            <person name="Ichinomiya M."/>
            <person name="Saitoh K."/>
            <person name="Sato N."/>
            <person name="Blanc-Mathieu R."/>
            <person name="Endo H."/>
            <person name="Kuwata A."/>
            <person name="Ogata H."/>
        </authorList>
    </citation>
    <scope>NUCLEOTIDE SEQUENCE</scope>
</reference>
<evidence type="ECO:0000313" key="6">
    <source>
        <dbReference type="EMBL" id="GMH59751.1"/>
    </source>
</evidence>
<keyword evidence="7" id="KW-1185">Reference proteome</keyword>
<protein>
    <recommendedName>
        <fullName evidence="5">EXS domain-containing protein</fullName>
    </recommendedName>
</protein>
<sequence>MRHMHVLNGIKYFSSIVPIVLLTMQQLEGNEMKREEIENRIIFALVINTIYTFCWDTFVDWGLGSSLLSGFNFCEVGPGSFSPSGKEKKGRDGCIRQGIRFGSNATALAILVNFSLRCAWMLRFSTLSLTEDEFILLAQFLEVFRRALWNLFRIEWQLVTMRNNI</sequence>
<name>A0A9W6ZUE1_9STRA</name>
<evidence type="ECO:0000256" key="2">
    <source>
        <dbReference type="ARBA" id="ARBA00022692"/>
    </source>
</evidence>
<dbReference type="GO" id="GO:0005737">
    <property type="term" value="C:cytoplasm"/>
    <property type="evidence" value="ECO:0007669"/>
    <property type="project" value="TreeGrafter"/>
</dbReference>
<evidence type="ECO:0000256" key="1">
    <source>
        <dbReference type="ARBA" id="ARBA00004141"/>
    </source>
</evidence>
<accession>A0A9W6ZUE1</accession>
<dbReference type="PANTHER" id="PTHR10783:SF46">
    <property type="entry name" value="PROTEIN ERD1 HOMOLOG 2"/>
    <property type="match status" value="1"/>
</dbReference>
<dbReference type="GO" id="GO:0016020">
    <property type="term" value="C:membrane"/>
    <property type="evidence" value="ECO:0007669"/>
    <property type="project" value="UniProtKB-SubCell"/>
</dbReference>
<evidence type="ECO:0000313" key="7">
    <source>
        <dbReference type="Proteomes" id="UP001165082"/>
    </source>
</evidence>
<comment type="caution">
    <text evidence="6">The sequence shown here is derived from an EMBL/GenBank/DDBJ whole genome shotgun (WGS) entry which is preliminary data.</text>
</comment>
<comment type="subcellular location">
    <subcellularLocation>
        <location evidence="1">Membrane</location>
        <topology evidence="1">Multi-pass membrane protein</topology>
    </subcellularLocation>
</comment>
<dbReference type="PROSITE" id="PS51380">
    <property type="entry name" value="EXS"/>
    <property type="match status" value="1"/>
</dbReference>
<dbReference type="InterPro" id="IPR004342">
    <property type="entry name" value="EXS_C"/>
</dbReference>
<keyword evidence="4" id="KW-0472">Membrane</keyword>
<dbReference type="Pfam" id="PF03124">
    <property type="entry name" value="EXS"/>
    <property type="match status" value="1"/>
</dbReference>
<evidence type="ECO:0000256" key="3">
    <source>
        <dbReference type="ARBA" id="ARBA00022989"/>
    </source>
</evidence>
<dbReference type="OrthoDB" id="9970435at2759"/>
<dbReference type="AlphaFoldDB" id="A0A9W6ZUE1"/>
<organism evidence="6 7">
    <name type="scientific">Triparma retinervis</name>
    <dbReference type="NCBI Taxonomy" id="2557542"/>
    <lineage>
        <taxon>Eukaryota</taxon>
        <taxon>Sar</taxon>
        <taxon>Stramenopiles</taxon>
        <taxon>Ochrophyta</taxon>
        <taxon>Bolidophyceae</taxon>
        <taxon>Parmales</taxon>
        <taxon>Triparmaceae</taxon>
        <taxon>Triparma</taxon>
    </lineage>
</organism>
<keyword evidence="3" id="KW-1133">Transmembrane helix</keyword>
<dbReference type="PANTHER" id="PTHR10783">
    <property type="entry name" value="XENOTROPIC AND POLYTROPIC RETROVIRUS RECEPTOR 1-RELATED"/>
    <property type="match status" value="1"/>
</dbReference>
<keyword evidence="2" id="KW-0812">Transmembrane</keyword>
<dbReference type="EMBL" id="BRXZ01002319">
    <property type="protein sequence ID" value="GMH59751.1"/>
    <property type="molecule type" value="Genomic_DNA"/>
</dbReference>
<feature type="domain" description="EXS" evidence="5">
    <location>
        <begin position="1"/>
        <end position="165"/>
    </location>
</feature>
<evidence type="ECO:0000259" key="5">
    <source>
        <dbReference type="PROSITE" id="PS51380"/>
    </source>
</evidence>